<organism evidence="3 4">
    <name type="scientific">Caulifigura coniformis</name>
    <dbReference type="NCBI Taxonomy" id="2527983"/>
    <lineage>
        <taxon>Bacteria</taxon>
        <taxon>Pseudomonadati</taxon>
        <taxon>Planctomycetota</taxon>
        <taxon>Planctomycetia</taxon>
        <taxon>Planctomycetales</taxon>
        <taxon>Planctomycetaceae</taxon>
        <taxon>Caulifigura</taxon>
    </lineage>
</organism>
<dbReference type="RefSeq" id="WP_145034360.1">
    <property type="nucleotide sequence ID" value="NZ_CP036271.1"/>
</dbReference>
<dbReference type="GO" id="GO:0006508">
    <property type="term" value="P:proteolysis"/>
    <property type="evidence" value="ECO:0007669"/>
    <property type="project" value="UniProtKB-KW"/>
</dbReference>
<dbReference type="InterPro" id="IPR036034">
    <property type="entry name" value="PDZ_sf"/>
</dbReference>
<dbReference type="PROSITE" id="PS50106">
    <property type="entry name" value="PDZ"/>
    <property type="match status" value="1"/>
</dbReference>
<feature type="compositionally biased region" description="Basic and acidic residues" evidence="1">
    <location>
        <begin position="71"/>
        <end position="84"/>
    </location>
</feature>
<protein>
    <submittedName>
        <fullName evidence="3">Serine endoprotease</fullName>
    </submittedName>
</protein>
<keyword evidence="3" id="KW-0378">Hydrolase</keyword>
<dbReference type="OrthoDB" id="291337at2"/>
<feature type="domain" description="PDZ" evidence="2">
    <location>
        <begin position="84"/>
        <end position="133"/>
    </location>
</feature>
<dbReference type="SMART" id="SM00228">
    <property type="entry name" value="PDZ"/>
    <property type="match status" value="1"/>
</dbReference>
<accession>A0A517SLF5</accession>
<evidence type="ECO:0000259" key="2">
    <source>
        <dbReference type="PROSITE" id="PS50106"/>
    </source>
</evidence>
<dbReference type="KEGG" id="ccos:Pan44_50170"/>
<keyword evidence="4" id="KW-1185">Reference proteome</keyword>
<gene>
    <name evidence="3" type="ORF">Pan44_50170</name>
</gene>
<dbReference type="GO" id="GO:0008233">
    <property type="term" value="F:peptidase activity"/>
    <property type="evidence" value="ECO:0007669"/>
    <property type="project" value="UniProtKB-KW"/>
</dbReference>
<reference evidence="3 4" key="1">
    <citation type="submission" date="2019-02" db="EMBL/GenBank/DDBJ databases">
        <title>Deep-cultivation of Planctomycetes and their phenomic and genomic characterization uncovers novel biology.</title>
        <authorList>
            <person name="Wiegand S."/>
            <person name="Jogler M."/>
            <person name="Boedeker C."/>
            <person name="Pinto D."/>
            <person name="Vollmers J."/>
            <person name="Rivas-Marin E."/>
            <person name="Kohn T."/>
            <person name="Peeters S.H."/>
            <person name="Heuer A."/>
            <person name="Rast P."/>
            <person name="Oberbeckmann S."/>
            <person name="Bunk B."/>
            <person name="Jeske O."/>
            <person name="Meyerdierks A."/>
            <person name="Storesund J.E."/>
            <person name="Kallscheuer N."/>
            <person name="Luecker S."/>
            <person name="Lage O.M."/>
            <person name="Pohl T."/>
            <person name="Merkel B.J."/>
            <person name="Hornburger P."/>
            <person name="Mueller R.-W."/>
            <person name="Bruemmer F."/>
            <person name="Labrenz M."/>
            <person name="Spormann A.M."/>
            <person name="Op den Camp H."/>
            <person name="Overmann J."/>
            <person name="Amann R."/>
            <person name="Jetten M.S.M."/>
            <person name="Mascher T."/>
            <person name="Medema M.H."/>
            <person name="Devos D.P."/>
            <person name="Kaster A.-K."/>
            <person name="Ovreas L."/>
            <person name="Rohde M."/>
            <person name="Galperin M.Y."/>
            <person name="Jogler C."/>
        </authorList>
    </citation>
    <scope>NUCLEOTIDE SEQUENCE [LARGE SCALE GENOMIC DNA]</scope>
    <source>
        <strain evidence="3 4">Pan44</strain>
    </source>
</reference>
<evidence type="ECO:0000256" key="1">
    <source>
        <dbReference type="SAM" id="MobiDB-lite"/>
    </source>
</evidence>
<sequence length="255" mass="27383">MLIVFAKSAAVLVVGGVLVGQQTDNLPRNANDQDVAPPAPSVTAAPGQENVRQAEPERRIPNEQQTFQEPVPREGLQDLDQQRRDEQGRSALGVTLTDDVRVIQVAPGSPAERMGLRAGDEILSLNGQTFDSVDAFIAGVGSTPQGQEIRVEIDRNGQNMTQAGTLAAWDRVHYSGTRMAGMGLQHQGIQQHSAMRFADDGSVLQGAPVDGQFLSDACCDPCAGFGGYYGGGYGGFDDGWSRREARRAARRGYVW</sequence>
<name>A0A517SLF5_9PLAN</name>
<keyword evidence="3" id="KW-0645">Protease</keyword>
<dbReference type="InParanoid" id="A0A517SLF5"/>
<dbReference type="AlphaFoldDB" id="A0A517SLF5"/>
<feature type="region of interest" description="Disordered" evidence="1">
    <location>
        <begin position="25"/>
        <end position="84"/>
    </location>
</feature>
<proteinExistence type="predicted"/>
<dbReference type="InterPro" id="IPR001478">
    <property type="entry name" value="PDZ"/>
</dbReference>
<feature type="compositionally biased region" description="Basic and acidic residues" evidence="1">
    <location>
        <begin position="52"/>
        <end position="61"/>
    </location>
</feature>
<dbReference type="EMBL" id="CP036271">
    <property type="protein sequence ID" value="QDT56954.1"/>
    <property type="molecule type" value="Genomic_DNA"/>
</dbReference>
<dbReference type="Gene3D" id="2.30.42.10">
    <property type="match status" value="1"/>
</dbReference>
<dbReference type="Proteomes" id="UP000315700">
    <property type="component" value="Chromosome"/>
</dbReference>
<evidence type="ECO:0000313" key="4">
    <source>
        <dbReference type="Proteomes" id="UP000315700"/>
    </source>
</evidence>
<dbReference type="SUPFAM" id="SSF50156">
    <property type="entry name" value="PDZ domain-like"/>
    <property type="match status" value="1"/>
</dbReference>
<dbReference type="Pfam" id="PF13180">
    <property type="entry name" value="PDZ_2"/>
    <property type="match status" value="1"/>
</dbReference>
<evidence type="ECO:0000313" key="3">
    <source>
        <dbReference type="EMBL" id="QDT56954.1"/>
    </source>
</evidence>